<organism evidence="6 7">
    <name type="scientific">Solanum bulbocastanum</name>
    <name type="common">Wild potato</name>
    <dbReference type="NCBI Taxonomy" id="147425"/>
    <lineage>
        <taxon>Eukaryota</taxon>
        <taxon>Viridiplantae</taxon>
        <taxon>Streptophyta</taxon>
        <taxon>Embryophyta</taxon>
        <taxon>Tracheophyta</taxon>
        <taxon>Spermatophyta</taxon>
        <taxon>Magnoliopsida</taxon>
        <taxon>eudicotyledons</taxon>
        <taxon>Gunneridae</taxon>
        <taxon>Pentapetalae</taxon>
        <taxon>asterids</taxon>
        <taxon>lamiids</taxon>
        <taxon>Solanales</taxon>
        <taxon>Solanaceae</taxon>
        <taxon>Solanoideae</taxon>
        <taxon>Solaneae</taxon>
        <taxon>Solanum</taxon>
    </lineage>
</organism>
<dbReference type="GO" id="GO:0008270">
    <property type="term" value="F:zinc ion binding"/>
    <property type="evidence" value="ECO:0007669"/>
    <property type="project" value="UniProtKB-KW"/>
</dbReference>
<keyword evidence="1" id="KW-0479">Metal-binding</keyword>
<feature type="domain" description="SWIM-type" evidence="5">
    <location>
        <begin position="10"/>
        <end position="44"/>
    </location>
</feature>
<dbReference type="SMART" id="SM00575">
    <property type="entry name" value="ZnF_PMZ"/>
    <property type="match status" value="1"/>
</dbReference>
<name>A0AAN8SZZ4_SOLBU</name>
<dbReference type="InterPro" id="IPR007527">
    <property type="entry name" value="Znf_SWIM"/>
</dbReference>
<comment type="caution">
    <text evidence="6">The sequence shown here is derived from an EMBL/GenBank/DDBJ whole genome shotgun (WGS) entry which is preliminary data.</text>
</comment>
<keyword evidence="3" id="KW-0862">Zinc</keyword>
<evidence type="ECO:0000256" key="4">
    <source>
        <dbReference type="PROSITE-ProRule" id="PRU00325"/>
    </source>
</evidence>
<evidence type="ECO:0000313" key="7">
    <source>
        <dbReference type="Proteomes" id="UP001371456"/>
    </source>
</evidence>
<dbReference type="AlphaFoldDB" id="A0AAN8SZZ4"/>
<evidence type="ECO:0000313" key="6">
    <source>
        <dbReference type="EMBL" id="KAK6775967.1"/>
    </source>
</evidence>
<evidence type="ECO:0000256" key="1">
    <source>
        <dbReference type="ARBA" id="ARBA00022723"/>
    </source>
</evidence>
<keyword evidence="2 4" id="KW-0863">Zinc-finger</keyword>
<dbReference type="PROSITE" id="PS50966">
    <property type="entry name" value="ZF_SWIM"/>
    <property type="match status" value="1"/>
</dbReference>
<dbReference type="Proteomes" id="UP001371456">
    <property type="component" value="Unassembled WGS sequence"/>
</dbReference>
<evidence type="ECO:0000256" key="3">
    <source>
        <dbReference type="ARBA" id="ARBA00022833"/>
    </source>
</evidence>
<protein>
    <recommendedName>
        <fullName evidence="5">SWIM-type domain-containing protein</fullName>
    </recommendedName>
</protein>
<gene>
    <name evidence="6" type="ORF">RDI58_026968</name>
</gene>
<dbReference type="Pfam" id="PF04434">
    <property type="entry name" value="SWIM"/>
    <property type="match status" value="1"/>
</dbReference>
<accession>A0AAN8SZZ4</accession>
<proteinExistence type="predicted"/>
<keyword evidence="7" id="KW-1185">Reference proteome</keyword>
<evidence type="ECO:0000259" key="5">
    <source>
        <dbReference type="PROSITE" id="PS50966"/>
    </source>
</evidence>
<dbReference type="EMBL" id="JBANQN010000011">
    <property type="protein sequence ID" value="KAK6775967.1"/>
    <property type="molecule type" value="Genomic_DNA"/>
</dbReference>
<sequence>MGFEFVDKGFTRPVDIVRCTCSCKSLKVKGIPCPHGVASLHCKKYEPIHYVDKWYNKETYLRTYEYFIRPMNNMNMCPPSSNPIFQLSVVKKLYGRQSKSIRKDGNETKKTGKLSKCGVVMTCSNFHTKGHDKKGCPTPPTIPSQIARTSTHNICLCVVFKKQGKNK</sequence>
<reference evidence="6 7" key="1">
    <citation type="submission" date="2024-02" db="EMBL/GenBank/DDBJ databases">
        <title>de novo genome assembly of Solanum bulbocastanum strain 11H21.</title>
        <authorList>
            <person name="Hosaka A.J."/>
        </authorList>
    </citation>
    <scope>NUCLEOTIDE SEQUENCE [LARGE SCALE GENOMIC DNA]</scope>
    <source>
        <tissue evidence="6">Young leaves</tissue>
    </source>
</reference>
<dbReference type="InterPro" id="IPR006564">
    <property type="entry name" value="Znf_PMZ"/>
</dbReference>
<evidence type="ECO:0000256" key="2">
    <source>
        <dbReference type="ARBA" id="ARBA00022771"/>
    </source>
</evidence>